<name>A0ABW8EKR6_STRT5</name>
<dbReference type="EMBL" id="JBIUYY010000008">
    <property type="protein sequence ID" value="MFJ2823228.1"/>
    <property type="molecule type" value="Genomic_DNA"/>
</dbReference>
<dbReference type="RefSeq" id="WP_402382484.1">
    <property type="nucleotide sequence ID" value="NZ_JBIUYY010000008.1"/>
</dbReference>
<evidence type="ECO:0000256" key="1">
    <source>
        <dbReference type="SAM" id="MobiDB-lite"/>
    </source>
</evidence>
<feature type="region of interest" description="Disordered" evidence="1">
    <location>
        <begin position="1"/>
        <end position="119"/>
    </location>
</feature>
<gene>
    <name evidence="2" type="ORF">ACIO7M_19240</name>
</gene>
<protein>
    <submittedName>
        <fullName evidence="2">Uncharacterized protein</fullName>
    </submittedName>
</protein>
<evidence type="ECO:0000313" key="3">
    <source>
        <dbReference type="Proteomes" id="UP001617351"/>
    </source>
</evidence>
<reference evidence="2 3" key="1">
    <citation type="submission" date="2024-10" db="EMBL/GenBank/DDBJ databases">
        <title>The Natural Products Discovery Center: Release of the First 8490 Sequenced Strains for Exploring Actinobacteria Biosynthetic Diversity.</title>
        <authorList>
            <person name="Kalkreuter E."/>
            <person name="Kautsar S.A."/>
            <person name="Yang D."/>
            <person name="Bader C.D."/>
            <person name="Teijaro C.N."/>
            <person name="Fluegel L."/>
            <person name="Davis C.M."/>
            <person name="Simpson J.R."/>
            <person name="Lauterbach L."/>
            <person name="Steele A.D."/>
            <person name="Gui C."/>
            <person name="Meng S."/>
            <person name="Li G."/>
            <person name="Viehrig K."/>
            <person name="Ye F."/>
            <person name="Su P."/>
            <person name="Kiefer A.F."/>
            <person name="Nichols A."/>
            <person name="Cepeda A.J."/>
            <person name="Yan W."/>
            <person name="Fan B."/>
            <person name="Jiang Y."/>
            <person name="Adhikari A."/>
            <person name="Zheng C.-J."/>
            <person name="Schuster L."/>
            <person name="Cowan T.M."/>
            <person name="Smanski M.J."/>
            <person name="Chevrette M.G."/>
            <person name="De Carvalho L.P.S."/>
            <person name="Shen B."/>
        </authorList>
    </citation>
    <scope>NUCLEOTIDE SEQUENCE [LARGE SCALE GENOMIC DNA]</scope>
    <source>
        <strain evidence="2 3">NPDC087220</strain>
    </source>
</reference>
<evidence type="ECO:0000313" key="2">
    <source>
        <dbReference type="EMBL" id="MFJ2823228.1"/>
    </source>
</evidence>
<comment type="caution">
    <text evidence="2">The sequence shown here is derived from an EMBL/GenBank/DDBJ whole genome shotgun (WGS) entry which is preliminary data.</text>
</comment>
<feature type="compositionally biased region" description="Basic and acidic residues" evidence="1">
    <location>
        <begin position="1"/>
        <end position="16"/>
    </location>
</feature>
<sequence length="194" mass="20877">MKDHVTPDPDDFRSADEGTGSAGTNRSYGGLTTEELAQPHGGPDTDSGAGAPSYPGEATPLAGSEEEDTTADTAEDTAADTAEGTGTGARADSDADDADDADRGRGQRLMPESEAADFRERWSRIQSDFVDDPRESVREADELVAAVMQHLAGTFASHKEELEKQWGSGEEVATEDLRLAFRRYRSFFDRLLTT</sequence>
<organism evidence="2 3">
    <name type="scientific">Streptomyces toxytricini</name>
    <name type="common">Actinomyces toxytricini</name>
    <dbReference type="NCBI Taxonomy" id="67369"/>
    <lineage>
        <taxon>Bacteria</taxon>
        <taxon>Bacillati</taxon>
        <taxon>Actinomycetota</taxon>
        <taxon>Actinomycetes</taxon>
        <taxon>Kitasatosporales</taxon>
        <taxon>Streptomycetaceae</taxon>
        <taxon>Streptomyces</taxon>
    </lineage>
</organism>
<dbReference type="Proteomes" id="UP001617351">
    <property type="component" value="Unassembled WGS sequence"/>
</dbReference>
<proteinExistence type="predicted"/>
<feature type="compositionally biased region" description="Low complexity" evidence="1">
    <location>
        <begin position="79"/>
        <end position="90"/>
    </location>
</feature>
<accession>A0ABW8EKR6</accession>
<keyword evidence="3" id="KW-1185">Reference proteome</keyword>
<feature type="compositionally biased region" description="Acidic residues" evidence="1">
    <location>
        <begin position="64"/>
        <end position="78"/>
    </location>
</feature>